<dbReference type="InterPro" id="IPR000871">
    <property type="entry name" value="Beta-lactam_class-A"/>
</dbReference>
<evidence type="ECO:0000259" key="1">
    <source>
        <dbReference type="Pfam" id="PF13354"/>
    </source>
</evidence>
<dbReference type="InterPro" id="IPR045155">
    <property type="entry name" value="Beta-lactam_cat"/>
</dbReference>
<dbReference type="GO" id="GO:0008800">
    <property type="term" value="F:beta-lactamase activity"/>
    <property type="evidence" value="ECO:0007669"/>
    <property type="project" value="InterPro"/>
</dbReference>
<dbReference type="GO" id="GO:0030655">
    <property type="term" value="P:beta-lactam antibiotic catabolic process"/>
    <property type="evidence" value="ECO:0007669"/>
    <property type="project" value="InterPro"/>
</dbReference>
<feature type="domain" description="Beta-lactamase class A catalytic" evidence="1">
    <location>
        <begin position="139"/>
        <end position="269"/>
    </location>
</feature>
<comment type="caution">
    <text evidence="2">The sequence shown here is derived from an EMBL/GenBank/DDBJ whole genome shotgun (WGS) entry which is preliminary data.</text>
</comment>
<dbReference type="InterPro" id="IPR012338">
    <property type="entry name" value="Beta-lactam/transpept-like"/>
</dbReference>
<evidence type="ECO:0000313" key="2">
    <source>
        <dbReference type="EMBL" id="MTV82327.1"/>
    </source>
</evidence>
<dbReference type="Proteomes" id="UP000466388">
    <property type="component" value="Unassembled WGS sequence"/>
</dbReference>
<protein>
    <submittedName>
        <fullName evidence="2">Serine hydrolase</fullName>
    </submittedName>
</protein>
<gene>
    <name evidence="2" type="ORF">GM612_06630</name>
</gene>
<keyword evidence="2" id="KW-0378">Hydrolase</keyword>
<keyword evidence="3" id="KW-1185">Reference proteome</keyword>
<dbReference type="GO" id="GO:0046677">
    <property type="term" value="P:response to antibiotic"/>
    <property type="evidence" value="ECO:0007669"/>
    <property type="project" value="InterPro"/>
</dbReference>
<proteinExistence type="predicted"/>
<name>A0A7X2XVA0_9LACO</name>
<sequence>MKIRVRLVGLLAVVLLLSLGFTGRALANHRLIQENTDTAASPQKIKAVQKQVKNRLQRYADQITADKTASVYFYNLTPTHPTKGWSHQLYQPGKLAVSSNAHAPVVAASTYKLYMAGFLFSQAKAGNFVWNSTNENGFRHMIVNSENDFAESELDQFGLAPINSLVQQLGGYTPTFIEGQSATTTATSLGLTLRALANKQAPFQNTHNQQWLLKLMGQQIYRKGIPAGATAAQTGSKVADKVGFFADENNDAGIVTLPNGQRYILVVMTHGHQQSGLSGFPRIATITKQIQEIVYGSKTTNQVAPRAR</sequence>
<evidence type="ECO:0000313" key="3">
    <source>
        <dbReference type="Proteomes" id="UP000466388"/>
    </source>
</evidence>
<dbReference type="PANTHER" id="PTHR35333">
    <property type="entry name" value="BETA-LACTAMASE"/>
    <property type="match status" value="1"/>
</dbReference>
<dbReference type="AlphaFoldDB" id="A0A7X2XVA0"/>
<organism evidence="2 3">
    <name type="scientific">Secundilactobacillus folii</name>
    <dbReference type="NCBI Taxonomy" id="2678357"/>
    <lineage>
        <taxon>Bacteria</taxon>
        <taxon>Bacillati</taxon>
        <taxon>Bacillota</taxon>
        <taxon>Bacilli</taxon>
        <taxon>Lactobacillales</taxon>
        <taxon>Lactobacillaceae</taxon>
        <taxon>Secundilactobacillus</taxon>
    </lineage>
</organism>
<dbReference type="SUPFAM" id="SSF56601">
    <property type="entry name" value="beta-lactamase/transpeptidase-like"/>
    <property type="match status" value="1"/>
</dbReference>
<dbReference type="Pfam" id="PF13354">
    <property type="entry name" value="Beta-lactamase2"/>
    <property type="match status" value="1"/>
</dbReference>
<dbReference type="PANTHER" id="PTHR35333:SF3">
    <property type="entry name" value="BETA-LACTAMASE-TYPE TRANSPEPTIDASE FOLD CONTAINING PROTEIN"/>
    <property type="match status" value="1"/>
</dbReference>
<dbReference type="Gene3D" id="3.40.710.10">
    <property type="entry name" value="DD-peptidase/beta-lactamase superfamily"/>
    <property type="match status" value="1"/>
</dbReference>
<reference evidence="2 3" key="1">
    <citation type="submission" date="2019-11" db="EMBL/GenBank/DDBJ databases">
        <title>Lactobacillus sp. nov. CRM56-3, isolated from fermented tea leaves.</title>
        <authorList>
            <person name="Phuengjayaem S."/>
            <person name="Tanasupawat S."/>
        </authorList>
    </citation>
    <scope>NUCLEOTIDE SEQUENCE [LARGE SCALE GENOMIC DNA]</scope>
    <source>
        <strain evidence="2 3">CRM56-3</strain>
    </source>
</reference>
<accession>A0A7X2XVA0</accession>
<dbReference type="EMBL" id="WNJO01000006">
    <property type="protein sequence ID" value="MTV82327.1"/>
    <property type="molecule type" value="Genomic_DNA"/>
</dbReference>